<keyword evidence="2" id="KW-1185">Reference proteome</keyword>
<comment type="caution">
    <text evidence="1">The sequence shown here is derived from an EMBL/GenBank/DDBJ whole genome shotgun (WGS) entry which is preliminary data.</text>
</comment>
<reference evidence="1 2" key="1">
    <citation type="submission" date="2016-03" db="EMBL/GenBank/DDBJ databases">
        <title>Whole genome sequencing of Grifola frondosa 9006-11.</title>
        <authorList>
            <person name="Min B."/>
            <person name="Park H."/>
            <person name="Kim J.-G."/>
            <person name="Cho H."/>
            <person name="Oh Y.-L."/>
            <person name="Kong W.-S."/>
            <person name="Choi I.-G."/>
        </authorList>
    </citation>
    <scope>NUCLEOTIDE SEQUENCE [LARGE SCALE GENOMIC DNA]</scope>
    <source>
        <strain evidence="1 2">9006-11</strain>
    </source>
</reference>
<dbReference type="EMBL" id="LUGG01000001">
    <property type="protein sequence ID" value="OBZ79700.1"/>
    <property type="molecule type" value="Genomic_DNA"/>
</dbReference>
<gene>
    <name evidence="1" type="ORF">A0H81_00355</name>
</gene>
<protein>
    <submittedName>
        <fullName evidence="1">Uncharacterized protein</fullName>
    </submittedName>
</protein>
<proteinExistence type="predicted"/>
<accession>A0A1C7MS26</accession>
<evidence type="ECO:0000313" key="2">
    <source>
        <dbReference type="Proteomes" id="UP000092993"/>
    </source>
</evidence>
<evidence type="ECO:0000313" key="1">
    <source>
        <dbReference type="EMBL" id="OBZ79700.1"/>
    </source>
</evidence>
<dbReference type="Proteomes" id="UP000092993">
    <property type="component" value="Unassembled WGS sequence"/>
</dbReference>
<name>A0A1C7MS26_GRIFR</name>
<organism evidence="1 2">
    <name type="scientific">Grifola frondosa</name>
    <name type="common">Maitake</name>
    <name type="synonym">Polyporus frondosus</name>
    <dbReference type="NCBI Taxonomy" id="5627"/>
    <lineage>
        <taxon>Eukaryota</taxon>
        <taxon>Fungi</taxon>
        <taxon>Dikarya</taxon>
        <taxon>Basidiomycota</taxon>
        <taxon>Agaricomycotina</taxon>
        <taxon>Agaricomycetes</taxon>
        <taxon>Polyporales</taxon>
        <taxon>Grifolaceae</taxon>
        <taxon>Grifola</taxon>
    </lineage>
</organism>
<sequence length="153" mass="17062">MESLKTRSLFCQRAFAYTDDAFASWRSVLARRDSDIIDCVPSSAQRRVQLKTSLGLITPIPFASHSRELQFRSIGSPYSGSNLLVASARYCRSAAWASTTIIYFIALICPNADLAYHWIGLFMNLRPREHLSSCVKAQCSALLRQQAPGSSPR</sequence>
<dbReference type="AlphaFoldDB" id="A0A1C7MS26"/>